<name>A0A9J6BZ68_POLVA</name>
<feature type="region of interest" description="Disordered" evidence="1">
    <location>
        <begin position="28"/>
        <end position="47"/>
    </location>
</feature>
<reference evidence="2" key="1">
    <citation type="submission" date="2021-03" db="EMBL/GenBank/DDBJ databases">
        <title>Chromosome level genome of the anhydrobiotic midge Polypedilum vanderplanki.</title>
        <authorList>
            <person name="Yoshida Y."/>
            <person name="Kikawada T."/>
            <person name="Gusev O."/>
        </authorList>
    </citation>
    <scope>NUCLEOTIDE SEQUENCE</scope>
    <source>
        <strain evidence="2">NIAS01</strain>
        <tissue evidence="2">Whole body or cell culture</tissue>
    </source>
</reference>
<gene>
    <name evidence="2" type="ORF">PVAND_004919</name>
</gene>
<dbReference type="Proteomes" id="UP001107558">
    <property type="component" value="Chromosome 2"/>
</dbReference>
<feature type="compositionally biased region" description="Basic and acidic residues" evidence="1">
    <location>
        <begin position="157"/>
        <end position="167"/>
    </location>
</feature>
<evidence type="ECO:0000256" key="1">
    <source>
        <dbReference type="SAM" id="MobiDB-lite"/>
    </source>
</evidence>
<proteinExistence type="predicted"/>
<dbReference type="EMBL" id="JADBJN010000002">
    <property type="protein sequence ID" value="KAG5674976.1"/>
    <property type="molecule type" value="Genomic_DNA"/>
</dbReference>
<evidence type="ECO:0000313" key="2">
    <source>
        <dbReference type="EMBL" id="KAG5674976.1"/>
    </source>
</evidence>
<feature type="compositionally biased region" description="Polar residues" evidence="1">
    <location>
        <begin position="29"/>
        <end position="44"/>
    </location>
</feature>
<evidence type="ECO:0000313" key="3">
    <source>
        <dbReference type="Proteomes" id="UP001107558"/>
    </source>
</evidence>
<protein>
    <submittedName>
        <fullName evidence="2">Uncharacterized protein</fullName>
    </submittedName>
</protein>
<dbReference type="AlphaFoldDB" id="A0A9J6BZ68"/>
<feature type="compositionally biased region" description="Basic and acidic residues" evidence="1">
    <location>
        <begin position="125"/>
        <end position="136"/>
    </location>
</feature>
<feature type="region of interest" description="Disordered" evidence="1">
    <location>
        <begin position="108"/>
        <end position="175"/>
    </location>
</feature>
<comment type="caution">
    <text evidence="2">The sequence shown here is derived from an EMBL/GenBank/DDBJ whole genome shotgun (WGS) entry which is preliminary data.</text>
</comment>
<keyword evidence="3" id="KW-1185">Reference proteome</keyword>
<organism evidence="2 3">
    <name type="scientific">Polypedilum vanderplanki</name>
    <name type="common">Sleeping chironomid midge</name>
    <dbReference type="NCBI Taxonomy" id="319348"/>
    <lineage>
        <taxon>Eukaryota</taxon>
        <taxon>Metazoa</taxon>
        <taxon>Ecdysozoa</taxon>
        <taxon>Arthropoda</taxon>
        <taxon>Hexapoda</taxon>
        <taxon>Insecta</taxon>
        <taxon>Pterygota</taxon>
        <taxon>Neoptera</taxon>
        <taxon>Endopterygota</taxon>
        <taxon>Diptera</taxon>
        <taxon>Nematocera</taxon>
        <taxon>Chironomoidea</taxon>
        <taxon>Chironomidae</taxon>
        <taxon>Chironominae</taxon>
        <taxon>Polypedilum</taxon>
        <taxon>Polypedilum</taxon>
    </lineage>
</organism>
<accession>A0A9J6BZ68</accession>
<sequence length="175" mass="19744">MKRKSNATEKNLCSTSPELQLEVVDENLTRTTNTDPVPSSSSSIAHEHKETYVNVMYNNNTGVISPVGTVESPIEDDDDAEMMKNRTKKLSRTPFKFKQFSLMKSGSFKLKQMSPQPTELASSPIEEKTATFERQKSTSSSTRSSRLKKLFMLSRADPSKRGQKDISLRNLRHVL</sequence>